<protein>
    <recommendedName>
        <fullName evidence="5">Cupredoxin-like domain-containing protein</fullName>
    </recommendedName>
</protein>
<dbReference type="SUPFAM" id="SSF49503">
    <property type="entry name" value="Cupredoxins"/>
    <property type="match status" value="2"/>
</dbReference>
<dbReference type="InterPro" id="IPR008972">
    <property type="entry name" value="Cupredoxin"/>
</dbReference>
<dbReference type="PROSITE" id="PS51257">
    <property type="entry name" value="PROKAR_LIPOPROTEIN"/>
    <property type="match status" value="1"/>
</dbReference>
<dbReference type="Proteomes" id="UP000663505">
    <property type="component" value="Chromosome"/>
</dbReference>
<gene>
    <name evidence="3" type="ORF">JZ786_21935</name>
</gene>
<keyword evidence="2" id="KW-0732">Signal</keyword>
<dbReference type="Gene3D" id="2.60.40.420">
    <property type="entry name" value="Cupredoxins - blue copper proteins"/>
    <property type="match status" value="2"/>
</dbReference>
<reference evidence="3 4" key="1">
    <citation type="submission" date="2021-02" db="EMBL/GenBank/DDBJ databases">
        <title>Alicyclobacillus curvatus sp. nov. and Alicyclobacillus mengziensis sp. nov., two acidophilic bacteria isolated from acid mine drainage.</title>
        <authorList>
            <person name="Huang Y."/>
        </authorList>
    </citation>
    <scope>NUCLEOTIDE SEQUENCE [LARGE SCALE GENOMIC DNA]</scope>
    <source>
        <strain evidence="3 4">S30H14</strain>
    </source>
</reference>
<evidence type="ECO:0008006" key="5">
    <source>
        <dbReference type="Google" id="ProtNLM"/>
    </source>
</evidence>
<proteinExistence type="predicted"/>
<sequence length="305" mass="32131">MKKTLLATIALSALILSGCGAATSNNTAAPTTSPTQTTNQAANSTSGSTSNSSQSADSSTPIAALKTQEMDLTILPGGRLGPDGKMHDTYAQTDLNVIQGVPVKMTIYNYDSGEHSFSSAGLGLNVQAKVSPKKGVPGITTFTFTPTKTGDFKWQCVDKCDGGMTSYSMTHDGYMMGTVHVLPQSTNKQYIDLTIKDGLKYAAADGKLHDSYSPADFTVQEGIPVVLTVTNFDTGEHSLFSPGLGISQVWKGASKEGVPTVSTYTFTPTKTGSFTWQCTISCDGGMQSYSMTHQGYMMGTINVVG</sequence>
<organism evidence="3 4">
    <name type="scientific">Alicyclobacillus mengziensis</name>
    <dbReference type="NCBI Taxonomy" id="2931921"/>
    <lineage>
        <taxon>Bacteria</taxon>
        <taxon>Bacillati</taxon>
        <taxon>Bacillota</taxon>
        <taxon>Bacilli</taxon>
        <taxon>Bacillales</taxon>
        <taxon>Alicyclobacillaceae</taxon>
        <taxon>Alicyclobacillus</taxon>
    </lineage>
</organism>
<dbReference type="EMBL" id="CP071182">
    <property type="protein sequence ID" value="QSO47041.1"/>
    <property type="molecule type" value="Genomic_DNA"/>
</dbReference>
<evidence type="ECO:0000256" key="1">
    <source>
        <dbReference type="SAM" id="MobiDB-lite"/>
    </source>
</evidence>
<name>A0A9X7Z740_9BACL</name>
<feature type="region of interest" description="Disordered" evidence="1">
    <location>
        <begin position="25"/>
        <end position="60"/>
    </location>
</feature>
<dbReference type="AlphaFoldDB" id="A0A9X7Z740"/>
<evidence type="ECO:0000313" key="3">
    <source>
        <dbReference type="EMBL" id="QSO47041.1"/>
    </source>
</evidence>
<keyword evidence="4" id="KW-1185">Reference proteome</keyword>
<accession>A0A9X7Z740</accession>
<evidence type="ECO:0000313" key="4">
    <source>
        <dbReference type="Proteomes" id="UP000663505"/>
    </source>
</evidence>
<feature type="chain" id="PRO_5040911934" description="Cupredoxin-like domain-containing protein" evidence="2">
    <location>
        <begin position="29"/>
        <end position="305"/>
    </location>
</feature>
<feature type="signal peptide" evidence="2">
    <location>
        <begin position="1"/>
        <end position="28"/>
    </location>
</feature>
<dbReference type="KEGG" id="afx:JZ786_21935"/>
<evidence type="ECO:0000256" key="2">
    <source>
        <dbReference type="SAM" id="SignalP"/>
    </source>
</evidence>
<dbReference type="RefSeq" id="WP_206656405.1">
    <property type="nucleotide sequence ID" value="NZ_CP071182.1"/>
</dbReference>